<accession>A0ABP8QIJ8</accession>
<sequence length="142" mass="15888">MYQAVARQTDSSPFITADNSRIRPHYGSHTRWLALSPDLLKRGGGKFDYGDKVQVGGVSPQLDGVYTVHDTMNRRYRHRIDILTHRREKLHILAPGAKLRLAQAPRKSRAQATAATHARPGHHVSKSVASHPSRRLSRQQAG</sequence>
<keyword evidence="3" id="KW-1185">Reference proteome</keyword>
<dbReference type="EMBL" id="BAABGQ010000006">
    <property type="protein sequence ID" value="GAA4501650.1"/>
    <property type="molecule type" value="Genomic_DNA"/>
</dbReference>
<reference evidence="3" key="1">
    <citation type="journal article" date="2019" name="Int. J. Syst. Evol. Microbiol.">
        <title>The Global Catalogue of Microorganisms (GCM) 10K type strain sequencing project: providing services to taxonomists for standard genome sequencing and annotation.</title>
        <authorList>
            <consortium name="The Broad Institute Genomics Platform"/>
            <consortium name="The Broad Institute Genome Sequencing Center for Infectious Disease"/>
            <person name="Wu L."/>
            <person name="Ma J."/>
        </authorList>
    </citation>
    <scope>NUCLEOTIDE SEQUENCE [LARGE SCALE GENOMIC DNA]</scope>
    <source>
        <strain evidence="3">JCM 17841</strain>
    </source>
</reference>
<evidence type="ECO:0000313" key="3">
    <source>
        <dbReference type="Proteomes" id="UP001501243"/>
    </source>
</evidence>
<protein>
    <recommendedName>
        <fullName evidence="4">3D domain-containing protein</fullName>
    </recommendedName>
</protein>
<dbReference type="Proteomes" id="UP001501243">
    <property type="component" value="Unassembled WGS sequence"/>
</dbReference>
<comment type="caution">
    <text evidence="2">The sequence shown here is derived from an EMBL/GenBank/DDBJ whole genome shotgun (WGS) entry which is preliminary data.</text>
</comment>
<proteinExistence type="predicted"/>
<name>A0ABP8QIJ8_9BACT</name>
<gene>
    <name evidence="2" type="ORF">GCM10023172_23870</name>
</gene>
<feature type="compositionally biased region" description="Basic residues" evidence="1">
    <location>
        <begin position="132"/>
        <end position="142"/>
    </location>
</feature>
<evidence type="ECO:0000313" key="2">
    <source>
        <dbReference type="EMBL" id="GAA4501650.1"/>
    </source>
</evidence>
<dbReference type="CDD" id="cd22784">
    <property type="entry name" value="DPBB_MltA_YuiC-like"/>
    <property type="match status" value="1"/>
</dbReference>
<feature type="region of interest" description="Disordered" evidence="1">
    <location>
        <begin position="101"/>
        <end position="142"/>
    </location>
</feature>
<organism evidence="2 3">
    <name type="scientific">Hymenobacter ginsengisoli</name>
    <dbReference type="NCBI Taxonomy" id="1051626"/>
    <lineage>
        <taxon>Bacteria</taxon>
        <taxon>Pseudomonadati</taxon>
        <taxon>Bacteroidota</taxon>
        <taxon>Cytophagia</taxon>
        <taxon>Cytophagales</taxon>
        <taxon>Hymenobacteraceae</taxon>
        <taxon>Hymenobacter</taxon>
    </lineage>
</organism>
<evidence type="ECO:0000256" key="1">
    <source>
        <dbReference type="SAM" id="MobiDB-lite"/>
    </source>
</evidence>
<evidence type="ECO:0008006" key="4">
    <source>
        <dbReference type="Google" id="ProtNLM"/>
    </source>
</evidence>